<proteinExistence type="predicted"/>
<sequence length="47" mass="5553">MFRCYNQESPVTSKESYRRATFRSIQISSVQISEVIYSTSAWWITSK</sequence>
<evidence type="ECO:0000313" key="2">
    <source>
        <dbReference type="Proteomes" id="UP000054783"/>
    </source>
</evidence>
<name>A0A0V0YQT0_9BILA</name>
<organism evidence="1 2">
    <name type="scientific">Trichinella patagoniensis</name>
    <dbReference type="NCBI Taxonomy" id="990121"/>
    <lineage>
        <taxon>Eukaryota</taxon>
        <taxon>Metazoa</taxon>
        <taxon>Ecdysozoa</taxon>
        <taxon>Nematoda</taxon>
        <taxon>Enoplea</taxon>
        <taxon>Dorylaimia</taxon>
        <taxon>Trichinellida</taxon>
        <taxon>Trichinellidae</taxon>
        <taxon>Trichinella</taxon>
    </lineage>
</organism>
<reference evidence="1 2" key="1">
    <citation type="submission" date="2015-01" db="EMBL/GenBank/DDBJ databases">
        <title>Evolution of Trichinella species and genotypes.</title>
        <authorList>
            <person name="Korhonen P.K."/>
            <person name="Edoardo P."/>
            <person name="Giuseppe L.R."/>
            <person name="Gasser R.B."/>
        </authorList>
    </citation>
    <scope>NUCLEOTIDE SEQUENCE [LARGE SCALE GENOMIC DNA]</scope>
    <source>
        <strain evidence="1">ISS2496</strain>
    </source>
</reference>
<comment type="caution">
    <text evidence="1">The sequence shown here is derived from an EMBL/GenBank/DDBJ whole genome shotgun (WGS) entry which is preliminary data.</text>
</comment>
<protein>
    <submittedName>
        <fullName evidence="1">Uncharacterized protein</fullName>
    </submittedName>
</protein>
<dbReference type="AlphaFoldDB" id="A0A0V0YQT0"/>
<accession>A0A0V0YQT0</accession>
<evidence type="ECO:0000313" key="1">
    <source>
        <dbReference type="EMBL" id="KRY02724.1"/>
    </source>
</evidence>
<dbReference type="EMBL" id="JYDQ01003517">
    <property type="protein sequence ID" value="KRY02724.1"/>
    <property type="molecule type" value="Genomic_DNA"/>
</dbReference>
<gene>
    <name evidence="1" type="ORF">T12_10196</name>
</gene>
<keyword evidence="2" id="KW-1185">Reference proteome</keyword>
<dbReference type="Proteomes" id="UP000054783">
    <property type="component" value="Unassembled WGS sequence"/>
</dbReference>